<evidence type="ECO:0000256" key="4">
    <source>
        <dbReference type="ARBA" id="ARBA00022989"/>
    </source>
</evidence>
<proteinExistence type="predicted"/>
<name>A0A3B0YHJ4_9ZZZZ</name>
<dbReference type="EMBL" id="UOFI01000123">
    <property type="protein sequence ID" value="VAW68304.1"/>
    <property type="molecule type" value="Genomic_DNA"/>
</dbReference>
<gene>
    <name evidence="6" type="ORF">MNBD_GAMMA09-1679</name>
</gene>
<dbReference type="Pfam" id="PF02472">
    <property type="entry name" value="ExbD"/>
    <property type="match status" value="1"/>
</dbReference>
<evidence type="ECO:0000256" key="1">
    <source>
        <dbReference type="ARBA" id="ARBA00004162"/>
    </source>
</evidence>
<organism evidence="6">
    <name type="scientific">hydrothermal vent metagenome</name>
    <dbReference type="NCBI Taxonomy" id="652676"/>
    <lineage>
        <taxon>unclassified sequences</taxon>
        <taxon>metagenomes</taxon>
        <taxon>ecological metagenomes</taxon>
    </lineage>
</organism>
<evidence type="ECO:0000313" key="6">
    <source>
        <dbReference type="EMBL" id="VAW68304.1"/>
    </source>
</evidence>
<accession>A0A3B0YHJ4</accession>
<protein>
    <submittedName>
        <fullName evidence="6">Adventurous gliding motility protein S</fullName>
    </submittedName>
</protein>
<evidence type="ECO:0000256" key="3">
    <source>
        <dbReference type="ARBA" id="ARBA00022692"/>
    </source>
</evidence>
<dbReference type="InterPro" id="IPR003400">
    <property type="entry name" value="ExbD"/>
</dbReference>
<dbReference type="AlphaFoldDB" id="A0A3B0YHJ4"/>
<keyword evidence="3" id="KW-0812">Transmembrane</keyword>
<sequence>MRQNSRRMNRMSRSKKKPPGFNLVSLMDVFTILVFFLLVNSSSTEVMEPPKTISLPASIVEKKPRETVVVLVTNESILVMGKPVISTADALAVKASVIEEIKVRLVEQRENVIGIRTKVVADSKEVTVLADKSVPFKLLKKVMSSCTAAGYGKISLAVIQKASQTDS</sequence>
<comment type="subcellular location">
    <subcellularLocation>
        <location evidence="1">Cell membrane</location>
        <topology evidence="1">Single-pass membrane protein</topology>
    </subcellularLocation>
</comment>
<evidence type="ECO:0000256" key="5">
    <source>
        <dbReference type="ARBA" id="ARBA00023136"/>
    </source>
</evidence>
<evidence type="ECO:0000256" key="2">
    <source>
        <dbReference type="ARBA" id="ARBA00022475"/>
    </source>
</evidence>
<dbReference type="GO" id="GO:0005886">
    <property type="term" value="C:plasma membrane"/>
    <property type="evidence" value="ECO:0007669"/>
    <property type="project" value="UniProtKB-SubCell"/>
</dbReference>
<keyword evidence="4" id="KW-1133">Transmembrane helix</keyword>
<reference evidence="6" key="1">
    <citation type="submission" date="2018-06" db="EMBL/GenBank/DDBJ databases">
        <authorList>
            <person name="Zhirakovskaya E."/>
        </authorList>
    </citation>
    <scope>NUCLEOTIDE SEQUENCE</scope>
</reference>
<dbReference type="GO" id="GO:0022857">
    <property type="term" value="F:transmembrane transporter activity"/>
    <property type="evidence" value="ECO:0007669"/>
    <property type="project" value="InterPro"/>
</dbReference>
<keyword evidence="5" id="KW-0472">Membrane</keyword>
<keyword evidence="2" id="KW-1003">Cell membrane</keyword>